<evidence type="ECO:0000256" key="2">
    <source>
        <dbReference type="ARBA" id="ARBA00022722"/>
    </source>
</evidence>
<keyword evidence="11" id="KW-1185">Reference proteome</keyword>
<keyword evidence="3" id="KW-0479">Metal-binding</keyword>
<dbReference type="RefSeq" id="WP_216344824.1">
    <property type="nucleotide sequence ID" value="NZ_JAHLEM010000361.1"/>
</dbReference>
<evidence type="ECO:0000313" key="11">
    <source>
        <dbReference type="Proteomes" id="UP000720508"/>
    </source>
</evidence>
<reference evidence="10 11" key="1">
    <citation type="submission" date="2021-06" db="EMBL/GenBank/DDBJ databases">
        <authorList>
            <person name="Pan X."/>
        </authorList>
    </citation>
    <scope>NUCLEOTIDE SEQUENCE [LARGE SCALE GENOMIC DNA]</scope>
    <source>
        <strain evidence="10 11">4503</strain>
    </source>
</reference>
<dbReference type="InterPro" id="IPR051547">
    <property type="entry name" value="TDP2-like"/>
</dbReference>
<evidence type="ECO:0000256" key="6">
    <source>
        <dbReference type="ARBA" id="ARBA00022842"/>
    </source>
</evidence>
<evidence type="ECO:0000256" key="3">
    <source>
        <dbReference type="ARBA" id="ARBA00022723"/>
    </source>
</evidence>
<evidence type="ECO:0000313" key="10">
    <source>
        <dbReference type="EMBL" id="MBU3867917.1"/>
    </source>
</evidence>
<evidence type="ECO:0000256" key="8">
    <source>
        <dbReference type="SAM" id="MobiDB-lite"/>
    </source>
</evidence>
<feature type="domain" description="Endonuclease/exonuclease/phosphatase" evidence="9">
    <location>
        <begin position="21"/>
        <end position="285"/>
    </location>
</feature>
<evidence type="ECO:0000256" key="5">
    <source>
        <dbReference type="ARBA" id="ARBA00022801"/>
    </source>
</evidence>
<evidence type="ECO:0000256" key="4">
    <source>
        <dbReference type="ARBA" id="ARBA00022763"/>
    </source>
</evidence>
<dbReference type="InterPro" id="IPR005135">
    <property type="entry name" value="Endo/exonuclease/phosphatase"/>
</dbReference>
<comment type="caution">
    <text evidence="10">The sequence shown here is derived from an EMBL/GenBank/DDBJ whole genome shotgun (WGS) entry which is preliminary data.</text>
</comment>
<feature type="region of interest" description="Disordered" evidence="8">
    <location>
        <begin position="123"/>
        <end position="167"/>
    </location>
</feature>
<accession>A0ABS6CLW5</accession>
<organism evidence="10 11">
    <name type="scientific">Streptomyces niphimycinicus</name>
    <dbReference type="NCBI Taxonomy" id="2842201"/>
    <lineage>
        <taxon>Bacteria</taxon>
        <taxon>Bacillati</taxon>
        <taxon>Actinomycetota</taxon>
        <taxon>Actinomycetes</taxon>
        <taxon>Kitasatosporales</taxon>
        <taxon>Streptomycetaceae</taxon>
        <taxon>Streptomyces</taxon>
    </lineage>
</organism>
<dbReference type="PANTHER" id="PTHR15822">
    <property type="entry name" value="TRAF AND TNF RECEPTOR-ASSOCIATED PROTEIN"/>
    <property type="match status" value="1"/>
</dbReference>
<evidence type="ECO:0000256" key="1">
    <source>
        <dbReference type="ARBA" id="ARBA00001946"/>
    </source>
</evidence>
<proteinExistence type="predicted"/>
<keyword evidence="7" id="KW-0234">DNA repair</keyword>
<comment type="cofactor">
    <cofactor evidence="1">
        <name>Mg(2+)</name>
        <dbReference type="ChEBI" id="CHEBI:18420"/>
    </cofactor>
</comment>
<dbReference type="Pfam" id="PF03372">
    <property type="entry name" value="Exo_endo_phos"/>
    <property type="match status" value="1"/>
</dbReference>
<protein>
    <submittedName>
        <fullName evidence="10">Endonuclease/exonuclease/phosphatase family protein</fullName>
    </submittedName>
</protein>
<dbReference type="PANTHER" id="PTHR15822:SF4">
    <property type="entry name" value="TYROSYL-DNA PHOSPHODIESTERASE 2"/>
    <property type="match status" value="1"/>
</dbReference>
<dbReference type="EMBL" id="JAHLEM010000361">
    <property type="protein sequence ID" value="MBU3867917.1"/>
    <property type="molecule type" value="Genomic_DNA"/>
</dbReference>
<keyword evidence="10" id="KW-0255">Endonuclease</keyword>
<dbReference type="GO" id="GO:0004519">
    <property type="term" value="F:endonuclease activity"/>
    <property type="evidence" value="ECO:0007669"/>
    <property type="project" value="UniProtKB-KW"/>
</dbReference>
<keyword evidence="4" id="KW-0227">DNA damage</keyword>
<dbReference type="Proteomes" id="UP000720508">
    <property type="component" value="Unassembled WGS sequence"/>
</dbReference>
<gene>
    <name evidence="10" type="ORF">KN815_28835</name>
</gene>
<keyword evidence="5" id="KW-0378">Hydrolase</keyword>
<sequence>MPLADLPGSTTGPDAAVVRVLSYNIRSMRDDREALARVIRACTPDVVCVQEAPRFFRWRKAAAWLARETGLVYTTGGATAAGPMILTSLRAHVEHAEDTLLPRVPGLHRRGFATAVLRFGGGHRDPGARASADGARKGDPGARGSGDGALESDPGARGSGDGAPESADGVRLGVVSCHLSLAEAERYEQAGLLLDHLAALDVPYAIAAGDINDRPDGLAFRRIAGRLRDGWATEPWGSEATSNPKNPHQRIDAVFASEGVEIIGCGVPAGLPGVTDADLLAATDHLPVLAALRLPRLAPA</sequence>
<name>A0ABS6CLW5_9ACTN</name>
<keyword evidence="2" id="KW-0540">Nuclease</keyword>
<evidence type="ECO:0000259" key="9">
    <source>
        <dbReference type="Pfam" id="PF03372"/>
    </source>
</evidence>
<keyword evidence="6" id="KW-0460">Magnesium</keyword>
<evidence type="ECO:0000256" key="7">
    <source>
        <dbReference type="ARBA" id="ARBA00023204"/>
    </source>
</evidence>